<feature type="transmembrane region" description="Helical" evidence="1">
    <location>
        <begin position="136"/>
        <end position="158"/>
    </location>
</feature>
<accession>A0A1T4L075</accession>
<proteinExistence type="predicted"/>
<keyword evidence="1" id="KW-1133">Transmembrane helix</keyword>
<protein>
    <submittedName>
        <fullName evidence="2">Uncharacterized protein</fullName>
    </submittedName>
</protein>
<dbReference type="STRING" id="171291.SAMN02745154_00269"/>
<name>A0A1T4L075_9BACT</name>
<feature type="transmembrane region" description="Helical" evidence="1">
    <location>
        <begin position="83"/>
        <end position="115"/>
    </location>
</feature>
<evidence type="ECO:0000313" key="2">
    <source>
        <dbReference type="EMBL" id="SJZ48134.1"/>
    </source>
</evidence>
<reference evidence="3" key="1">
    <citation type="submission" date="2017-02" db="EMBL/GenBank/DDBJ databases">
        <authorList>
            <person name="Varghese N."/>
            <person name="Submissions S."/>
        </authorList>
    </citation>
    <scope>NUCLEOTIDE SEQUENCE [LARGE SCALE GENOMIC DNA]</scope>
    <source>
        <strain evidence="3">ATCC 27862</strain>
    </source>
</reference>
<sequence>MRRNKIMKKFLIAGLTLEVIMTILMILWIICFLTIIGLITSYSINLDYTNISNLGNNDSPYNIYGFYANDSINKMLTPDEINYLVTVLVINIWLLSPILFILWVSTLFIVPLCGISSKYDNDTEVVKYTMGVQISYWLQIVPIVIANIVNIVYLSMLLHKINNQIKTHRQLETLTPSERADINSLF</sequence>
<evidence type="ECO:0000313" key="3">
    <source>
        <dbReference type="Proteomes" id="UP000190389"/>
    </source>
</evidence>
<keyword evidence="1" id="KW-0812">Transmembrane</keyword>
<keyword evidence="1" id="KW-0472">Membrane</keyword>
<dbReference type="Proteomes" id="UP000190389">
    <property type="component" value="Unassembled WGS sequence"/>
</dbReference>
<gene>
    <name evidence="2" type="ORF">SAMN02745154_00269</name>
</gene>
<dbReference type="EMBL" id="FUXF01000006">
    <property type="protein sequence ID" value="SJZ48134.1"/>
    <property type="molecule type" value="Genomic_DNA"/>
</dbReference>
<dbReference type="AlphaFoldDB" id="A0A1T4L075"/>
<evidence type="ECO:0000256" key="1">
    <source>
        <dbReference type="SAM" id="Phobius"/>
    </source>
</evidence>
<organism evidence="2 3">
    <name type="scientific">Mycoplasmopsis verecunda</name>
    <dbReference type="NCBI Taxonomy" id="171291"/>
    <lineage>
        <taxon>Bacteria</taxon>
        <taxon>Bacillati</taxon>
        <taxon>Mycoplasmatota</taxon>
        <taxon>Mycoplasmoidales</taxon>
        <taxon>Metamycoplasmataceae</taxon>
        <taxon>Mycoplasmopsis</taxon>
    </lineage>
</organism>
<feature type="transmembrane region" description="Helical" evidence="1">
    <location>
        <begin position="12"/>
        <end position="39"/>
    </location>
</feature>
<keyword evidence="3" id="KW-1185">Reference proteome</keyword>